<dbReference type="InterPro" id="IPR051465">
    <property type="entry name" value="Cell_Envelope_Struct_Comp"/>
</dbReference>
<dbReference type="Gene3D" id="3.40.630.10">
    <property type="entry name" value="Zn peptidases"/>
    <property type="match status" value="1"/>
</dbReference>
<feature type="active site" description="Proton donor/acceptor" evidence="1">
    <location>
        <position position="452"/>
    </location>
</feature>
<dbReference type="PANTHER" id="PTHR43308:SF5">
    <property type="entry name" value="S-LAYER PROTEIN _ PEPTIDOGLYCAN ENDO-BETA-N-ACETYLGLUCOSAMINIDASE"/>
    <property type="match status" value="1"/>
</dbReference>
<evidence type="ECO:0000259" key="2">
    <source>
        <dbReference type="PROSITE" id="PS51272"/>
    </source>
</evidence>
<comment type="similarity">
    <text evidence="1">Belongs to the peptidase M14 family.</text>
</comment>
<protein>
    <recommendedName>
        <fullName evidence="6">Zinc carboxypeptidase</fullName>
    </recommendedName>
</protein>
<dbReference type="Proteomes" id="UP000800303">
    <property type="component" value="Unassembled WGS sequence"/>
</dbReference>
<sequence length="1109" mass="122213">MLSTAGLAHAAPSAYAYPPTAAALAPSEQPPRLQLSQNVASLSQKRKIRVKFKLPKNVSAEQIQWTYGGKPLSQWKSFDLNTRDYTGKPFIRIAKTTVKNGELTAELSFDLAYGVEDLGDSGLLQPPRYLSLMGTFELQASVAGKVLAQAPIKLVPYDSFHTYDELKPEIDKVTAQAAKQNDRYIKTSSIGKSVEGRDIYMTVVARDKDVVDNYLQVTHPAMMNDPAKLRADIESGRVKDYQVPIWLNNIHPHESPGVDAIVNYFKSMALDDAVNYKTTSENGQPEQVNMKTDDTLNDVFFIFVYTDNPDGMTHTMRTNAEFFDLNRDNSYQTQPETQSVTQQIAKWSPLSFLDMHGFDTAFLIEPSTPPHDPNVEYDLLIDSMVEQAKAMGEAGIANTKYDYYHIPYVEHQKKVKNPAYESKGTSSGWDDASPVFTAMYAMHHGALGHTLETPEMNEESVRTLYYSAAAATHFVQKNKQKLFFNQLKIYERGIDNIDDPAVDRYLVNAKEQAIGRPRKNGETFFPDYYVLPVDRKLQKNPLEAYRMIQYLLRNGIKVERSEADVSVGSATYPAGSFVVNMRQAERALANTVLYDGPDVSDFESVAATVVQNFADLRGFDRYTIREAGAFADKTVPVSEVSIPKSKMPERSAYIRIANTNNDAIKAVNALLNANKTVTMLTTGGDGYEAGDFAAAYDDLEPLASDYTLDLFAFGDQPPAGKKLEAVTVSALGEAAYVLRNLGFKVAGEPNRAGVLVNTFDSDKLVEAGVPYIAYGRMGMQNIQEWMPGFAFASPDWESYEGLFLTDVKQDNPITAPYDEQEYFYTSTGAYVTKLPKPAQVLASISSRSDFFKAGWWPGHDKAKGKTLAFTYKGDGKHITVFANELTNIGHPQHQYRLLANAIFDAETGSTSSNQASAGAAFSDLGAATKWAGAAVKDLSARGMISGVAPGRFAPNKPVTRAEFLTLIVRALDLREQQVPFLFNDVHPERWSYRELKAAAAAGLAGGTGNRRLQPDRPITREEMAVIVAKAFERNRSGTAAPSSPGSKAPVVFSDQNEIADYAQDAAALLSANQIIQGLDDSKFGPKQTTTRAQAAVIVSRMLDAQKGRN</sequence>
<reference evidence="4 5" key="1">
    <citation type="submission" date="2020-01" db="EMBL/GenBank/DDBJ databases">
        <title>Polyphasic characterisation and genomic insights into a novel alkali tolerant bacterium VR-M41.</title>
        <authorList>
            <person name="Vemuluri V.R."/>
        </authorList>
    </citation>
    <scope>NUCLEOTIDE SEQUENCE [LARGE SCALE GENOMIC DNA]</scope>
    <source>
        <strain evidence="4 5">VR-M41</strain>
    </source>
</reference>
<name>A0ABX0F6G1_9BACL</name>
<dbReference type="SUPFAM" id="SSF53187">
    <property type="entry name" value="Zn-dependent exopeptidases"/>
    <property type="match status" value="1"/>
</dbReference>
<evidence type="ECO:0008006" key="6">
    <source>
        <dbReference type="Google" id="ProtNLM"/>
    </source>
</evidence>
<evidence type="ECO:0000313" key="5">
    <source>
        <dbReference type="Proteomes" id="UP000800303"/>
    </source>
</evidence>
<dbReference type="Pfam" id="PF00395">
    <property type="entry name" value="SLH"/>
    <property type="match status" value="3"/>
</dbReference>
<dbReference type="PROSITE" id="PS51272">
    <property type="entry name" value="SLH"/>
    <property type="match status" value="3"/>
</dbReference>
<feature type="domain" description="SLH" evidence="2">
    <location>
        <begin position="918"/>
        <end position="981"/>
    </location>
</feature>
<dbReference type="InterPro" id="IPR000834">
    <property type="entry name" value="Peptidase_M14"/>
</dbReference>
<dbReference type="SMART" id="SM00631">
    <property type="entry name" value="Zn_pept"/>
    <property type="match status" value="1"/>
</dbReference>
<dbReference type="EMBL" id="JAAFGS010000002">
    <property type="protein sequence ID" value="NGZ75134.1"/>
    <property type="molecule type" value="Genomic_DNA"/>
</dbReference>
<accession>A0ABX0F6G1</accession>
<dbReference type="PANTHER" id="PTHR43308">
    <property type="entry name" value="OUTER MEMBRANE PROTEIN ALPHA-RELATED"/>
    <property type="match status" value="1"/>
</dbReference>
<evidence type="ECO:0000313" key="4">
    <source>
        <dbReference type="EMBL" id="NGZ75134.1"/>
    </source>
</evidence>
<evidence type="ECO:0000259" key="3">
    <source>
        <dbReference type="PROSITE" id="PS52035"/>
    </source>
</evidence>
<keyword evidence="5" id="KW-1185">Reference proteome</keyword>
<feature type="domain" description="Peptidase M14" evidence="3">
    <location>
        <begin position="159"/>
        <end position="478"/>
    </location>
</feature>
<dbReference type="InterPro" id="IPR001119">
    <property type="entry name" value="SLH_dom"/>
</dbReference>
<evidence type="ECO:0000256" key="1">
    <source>
        <dbReference type="PROSITE-ProRule" id="PRU01379"/>
    </source>
</evidence>
<feature type="domain" description="SLH" evidence="2">
    <location>
        <begin position="982"/>
        <end position="1041"/>
    </location>
</feature>
<feature type="domain" description="SLH" evidence="2">
    <location>
        <begin position="1049"/>
        <end position="1109"/>
    </location>
</feature>
<comment type="caution">
    <text evidence="4">The sequence shown here is derived from an EMBL/GenBank/DDBJ whole genome shotgun (WGS) entry which is preliminary data.</text>
</comment>
<organism evidence="4 5">
    <name type="scientific">Saccharibacillus alkalitolerans</name>
    <dbReference type="NCBI Taxonomy" id="2705290"/>
    <lineage>
        <taxon>Bacteria</taxon>
        <taxon>Bacillati</taxon>
        <taxon>Bacillota</taxon>
        <taxon>Bacilli</taxon>
        <taxon>Bacillales</taxon>
        <taxon>Paenibacillaceae</taxon>
        <taxon>Saccharibacillus</taxon>
    </lineage>
</organism>
<dbReference type="PROSITE" id="PS52035">
    <property type="entry name" value="PEPTIDASE_M14"/>
    <property type="match status" value="1"/>
</dbReference>
<gene>
    <name evidence="4" type="ORF">GYN08_07375</name>
</gene>
<proteinExistence type="inferred from homology"/>
<dbReference type="CDD" id="cd06244">
    <property type="entry name" value="M14-like"/>
    <property type="match status" value="1"/>
</dbReference>
<dbReference type="Pfam" id="PF00246">
    <property type="entry name" value="Peptidase_M14"/>
    <property type="match status" value="1"/>
</dbReference>